<dbReference type="Pfam" id="PF22151">
    <property type="entry name" value="Fer4_NDSU1"/>
    <property type="match status" value="1"/>
</dbReference>
<dbReference type="GO" id="GO:0051539">
    <property type="term" value="F:4 iron, 4 sulfur cluster binding"/>
    <property type="evidence" value="ECO:0007669"/>
    <property type="project" value="UniProtKB-KW"/>
</dbReference>
<dbReference type="InterPro" id="IPR054351">
    <property type="entry name" value="NADH_UbQ_OxRdtase_ferredoxin"/>
</dbReference>
<evidence type="ECO:0008006" key="14">
    <source>
        <dbReference type="Google" id="ProtNLM"/>
    </source>
</evidence>
<dbReference type="GO" id="GO:0046872">
    <property type="term" value="F:metal ion binding"/>
    <property type="evidence" value="ECO:0007669"/>
    <property type="project" value="UniProtKB-KW"/>
</dbReference>
<dbReference type="Pfam" id="PF10588">
    <property type="entry name" value="NADH-G_4Fe-4S_3"/>
    <property type="match status" value="1"/>
</dbReference>
<gene>
    <name evidence="12" type="ORF">BSTOLATCC_MIC42124</name>
</gene>
<evidence type="ECO:0000256" key="7">
    <source>
        <dbReference type="ARBA" id="ARBA00023014"/>
    </source>
</evidence>
<feature type="domain" description="4Fe-4S His(Cys)3-ligated-type" evidence="11">
    <location>
        <begin position="32"/>
        <end position="71"/>
    </location>
</feature>
<organism evidence="12 13">
    <name type="scientific">Blepharisma stoltei</name>
    <dbReference type="NCBI Taxonomy" id="1481888"/>
    <lineage>
        <taxon>Eukaryota</taxon>
        <taxon>Sar</taxon>
        <taxon>Alveolata</taxon>
        <taxon>Ciliophora</taxon>
        <taxon>Postciliodesmatophora</taxon>
        <taxon>Heterotrichea</taxon>
        <taxon>Heterotrichida</taxon>
        <taxon>Blepharismidae</taxon>
        <taxon>Blepharisma</taxon>
    </lineage>
</organism>
<evidence type="ECO:0000256" key="8">
    <source>
        <dbReference type="ARBA" id="ARBA00023027"/>
    </source>
</evidence>
<evidence type="ECO:0000313" key="13">
    <source>
        <dbReference type="Proteomes" id="UP001162131"/>
    </source>
</evidence>
<dbReference type="InterPro" id="IPR006656">
    <property type="entry name" value="Mopterin_OxRdtase"/>
</dbReference>
<protein>
    <recommendedName>
        <fullName evidence="14">NADH dehydrogenase subunit 11</fullName>
    </recommendedName>
</protein>
<dbReference type="PROSITE" id="PS00643">
    <property type="entry name" value="COMPLEX1_75K_3"/>
    <property type="match status" value="1"/>
</dbReference>
<name>A0AAU9JHX1_9CILI</name>
<evidence type="ECO:0000256" key="6">
    <source>
        <dbReference type="ARBA" id="ARBA00023004"/>
    </source>
</evidence>
<dbReference type="FunFam" id="3.30.70.20:FF:000002">
    <property type="entry name" value="NADH-ubiquinone oxidoreductase 75 kDa subunit"/>
    <property type="match status" value="1"/>
</dbReference>
<evidence type="ECO:0000256" key="1">
    <source>
        <dbReference type="ARBA" id="ARBA00001966"/>
    </source>
</evidence>
<feature type="domain" description="4Fe-4S Mo/W bis-MGD-type" evidence="10">
    <location>
        <begin position="169"/>
        <end position="225"/>
    </location>
</feature>
<dbReference type="Pfam" id="PF09326">
    <property type="entry name" value="NADH_dhqG_C"/>
    <property type="match status" value="1"/>
</dbReference>
<dbReference type="Gene3D" id="3.10.20.740">
    <property type="match status" value="1"/>
</dbReference>
<dbReference type="InterPro" id="IPR050123">
    <property type="entry name" value="Prok_molybdopt-oxidoreductase"/>
</dbReference>
<comment type="caution">
    <text evidence="12">The sequence shown here is derived from an EMBL/GenBank/DDBJ whole genome shotgun (WGS) entry which is preliminary data.</text>
</comment>
<keyword evidence="3" id="KW-0004">4Fe-4S</keyword>
<dbReference type="GO" id="GO:0016020">
    <property type="term" value="C:membrane"/>
    <property type="evidence" value="ECO:0007669"/>
    <property type="project" value="InterPro"/>
</dbReference>
<dbReference type="SUPFAM" id="SSF53706">
    <property type="entry name" value="Formate dehydrogenase/DMSO reductase, domains 1-3"/>
    <property type="match status" value="1"/>
</dbReference>
<evidence type="ECO:0000256" key="9">
    <source>
        <dbReference type="ARBA" id="ARBA00034078"/>
    </source>
</evidence>
<evidence type="ECO:0000259" key="10">
    <source>
        <dbReference type="PROSITE" id="PS51669"/>
    </source>
</evidence>
<evidence type="ECO:0000313" key="12">
    <source>
        <dbReference type="EMBL" id="CAG9326862.1"/>
    </source>
</evidence>
<dbReference type="Proteomes" id="UP001162131">
    <property type="component" value="Unassembled WGS sequence"/>
</dbReference>
<dbReference type="InterPro" id="IPR015405">
    <property type="entry name" value="NDUFS1-like_C"/>
</dbReference>
<keyword evidence="4" id="KW-0479">Metal-binding</keyword>
<sequence length="640" mass="72596">MCLTEIEKIPKPVVACAWNVAPNMSIKTKSEMTYNARGGVMEFLLANHPLDCPICDQGGECDLQDQSLLFGYKIGRFIEYKRSVEDKKLGPLINTIMTRCIHCTRCIRFLDDVAGNFVLGTSLRSREMEIVNYVERLITSELSGNVVDLCPVGALTNAPYAFTARPWELRSVPTFDVEDGIMPAIEINSRRQEIMRILPRVHEEINEEWVHDRSRHAYDGLKRQRINACLKKNPDGSYKDIYWQEAFEILASKINEVSGEEILGIIGEHMDLESVTAFRDLLYSLGCENIETVSNTIKISPDFRSNYLMNSKITGIEESDLILIVGANMKIESPVLNARIKKAIRENDASVALIGTPDYLSYDYLHLGNSLDILHDIINKKHPFSKTLEKSKFPMIIVSSLLLQRNDGEAINALIYELAQKFKMIQPENNWNGYNVLHFNVGPISTLEVGITTDIETKVKPKFVYLLGADNYNRDKIPDDAFAVYQGTHGDEGAYRANLILPGAAYTEKNASYVNTDGRVLLGRISSTKFGDSREDWEIIRALSESLGKALPYDTLQEIRYRIAELAPHLIKYDYIEPYNLGWTTKPRNGKIDLNWVNDTVDNFYMTDSISRASPTMARCSEFLNPEKNTNFIPEIPLRK</sequence>
<dbReference type="PROSITE" id="PS51669">
    <property type="entry name" value="4FE4S_MOW_BIS_MGD"/>
    <property type="match status" value="1"/>
</dbReference>
<evidence type="ECO:0000256" key="2">
    <source>
        <dbReference type="ARBA" id="ARBA00005404"/>
    </source>
</evidence>
<dbReference type="SMART" id="SM00929">
    <property type="entry name" value="NADH-G_4Fe-4S_3"/>
    <property type="match status" value="1"/>
</dbReference>
<dbReference type="PROSITE" id="PS51839">
    <property type="entry name" value="4FE4S_HC3"/>
    <property type="match status" value="1"/>
</dbReference>
<dbReference type="AlphaFoldDB" id="A0AAU9JHX1"/>
<dbReference type="NCBIfam" id="TIGR01973">
    <property type="entry name" value="NuoG"/>
    <property type="match status" value="1"/>
</dbReference>
<evidence type="ECO:0000256" key="4">
    <source>
        <dbReference type="ARBA" id="ARBA00022723"/>
    </source>
</evidence>
<dbReference type="PANTHER" id="PTHR43105:SF13">
    <property type="entry name" value="NADH-UBIQUINONE OXIDOREDUCTASE 75 KDA SUBUNIT, MITOCHONDRIAL"/>
    <property type="match status" value="1"/>
</dbReference>
<dbReference type="EMBL" id="CAJZBQ010000041">
    <property type="protein sequence ID" value="CAG9326862.1"/>
    <property type="molecule type" value="Genomic_DNA"/>
</dbReference>
<evidence type="ECO:0000259" key="11">
    <source>
        <dbReference type="PROSITE" id="PS51839"/>
    </source>
</evidence>
<dbReference type="Gene3D" id="3.40.50.740">
    <property type="match status" value="1"/>
</dbReference>
<evidence type="ECO:0000256" key="5">
    <source>
        <dbReference type="ARBA" id="ARBA00022967"/>
    </source>
</evidence>
<dbReference type="PANTHER" id="PTHR43105">
    <property type="entry name" value="RESPIRATORY NITRATE REDUCTASE"/>
    <property type="match status" value="1"/>
</dbReference>
<dbReference type="InterPro" id="IPR000283">
    <property type="entry name" value="NADH_UbQ_OxRdtase_75kDa_su_CS"/>
</dbReference>
<dbReference type="Pfam" id="PF22117">
    <property type="entry name" value="Fer4_Nqo3"/>
    <property type="match status" value="1"/>
</dbReference>
<dbReference type="Pfam" id="PF00384">
    <property type="entry name" value="Molybdopterin"/>
    <property type="match status" value="1"/>
</dbReference>
<comment type="cofactor">
    <cofactor evidence="9">
        <name>[2Fe-2S] cluster</name>
        <dbReference type="ChEBI" id="CHEBI:190135"/>
    </cofactor>
</comment>
<dbReference type="GO" id="GO:0008137">
    <property type="term" value="F:NADH dehydrogenase (ubiquinone) activity"/>
    <property type="evidence" value="ECO:0007669"/>
    <property type="project" value="InterPro"/>
</dbReference>
<comment type="similarity">
    <text evidence="2">Belongs to the complex I 75 kDa subunit family.</text>
</comment>
<accession>A0AAU9JHX1</accession>
<dbReference type="InterPro" id="IPR019574">
    <property type="entry name" value="NADH_UbQ_OxRdtase_Gsu_4Fe4S-bd"/>
</dbReference>
<keyword evidence="6" id="KW-0408">Iron</keyword>
<reference evidence="12" key="1">
    <citation type="submission" date="2021-09" db="EMBL/GenBank/DDBJ databases">
        <authorList>
            <consortium name="AG Swart"/>
            <person name="Singh M."/>
            <person name="Singh A."/>
            <person name="Seah K."/>
            <person name="Emmerich C."/>
        </authorList>
    </citation>
    <scope>NUCLEOTIDE SEQUENCE</scope>
    <source>
        <strain evidence="12">ATCC30299</strain>
    </source>
</reference>
<dbReference type="GO" id="GO:0042773">
    <property type="term" value="P:ATP synthesis coupled electron transport"/>
    <property type="evidence" value="ECO:0007669"/>
    <property type="project" value="InterPro"/>
</dbReference>
<comment type="cofactor">
    <cofactor evidence="1">
        <name>[4Fe-4S] cluster</name>
        <dbReference type="ChEBI" id="CHEBI:49883"/>
    </cofactor>
</comment>
<dbReference type="InterPro" id="IPR010228">
    <property type="entry name" value="NADH_UbQ_OxRdtase_Gsu"/>
</dbReference>
<proteinExistence type="inferred from homology"/>
<keyword evidence="8" id="KW-0520">NAD</keyword>
<dbReference type="PROSITE" id="PS00642">
    <property type="entry name" value="COMPLEX1_75K_2"/>
    <property type="match status" value="1"/>
</dbReference>
<dbReference type="GO" id="GO:0016651">
    <property type="term" value="F:oxidoreductase activity, acting on NAD(P)H"/>
    <property type="evidence" value="ECO:0007669"/>
    <property type="project" value="InterPro"/>
</dbReference>
<keyword evidence="13" id="KW-1185">Reference proteome</keyword>
<evidence type="ECO:0000256" key="3">
    <source>
        <dbReference type="ARBA" id="ARBA00022485"/>
    </source>
</evidence>
<dbReference type="SUPFAM" id="SSF54862">
    <property type="entry name" value="4Fe-4S ferredoxins"/>
    <property type="match status" value="1"/>
</dbReference>
<dbReference type="InterPro" id="IPR006963">
    <property type="entry name" value="Mopterin_OxRdtase_4Fe-4S_dom"/>
</dbReference>
<keyword evidence="5" id="KW-1278">Translocase</keyword>
<keyword evidence="7" id="KW-0411">Iron-sulfur</keyword>